<gene>
    <name evidence="2" type="ORF">DU504_07860</name>
</gene>
<dbReference type="InterPro" id="IPR045396">
    <property type="entry name" value="DUF6517"/>
</dbReference>
<dbReference type="EMBL" id="QPHM01000001">
    <property type="protein sequence ID" value="RCU47224.1"/>
    <property type="molecule type" value="Genomic_DNA"/>
</dbReference>
<organism evidence="2 3">
    <name type="scientific">Haloplanus salinus</name>
    <dbReference type="NCBI Taxonomy" id="1126245"/>
    <lineage>
        <taxon>Archaea</taxon>
        <taxon>Methanobacteriati</taxon>
        <taxon>Methanobacteriota</taxon>
        <taxon>Stenosarchaea group</taxon>
        <taxon>Halobacteria</taxon>
        <taxon>Halobacteriales</taxon>
        <taxon>Haloferacaceae</taxon>
        <taxon>Haloplanus</taxon>
    </lineage>
</organism>
<dbReference type="OrthoDB" id="205286at2157"/>
<protein>
    <submittedName>
        <fullName evidence="2">Uncharacterized protein</fullName>
    </submittedName>
</protein>
<proteinExistence type="predicted"/>
<evidence type="ECO:0000313" key="2">
    <source>
        <dbReference type="EMBL" id="RCU47224.1"/>
    </source>
</evidence>
<accession>A0A368NCE0</accession>
<keyword evidence="3" id="KW-1185">Reference proteome</keyword>
<name>A0A368NCE0_9EURY</name>
<feature type="compositionally biased region" description="Basic residues" evidence="1">
    <location>
        <begin position="230"/>
        <end position="241"/>
    </location>
</feature>
<dbReference type="PROSITE" id="PS51257">
    <property type="entry name" value="PROKAR_LIPOPROTEIN"/>
    <property type="match status" value="1"/>
</dbReference>
<evidence type="ECO:0000313" key="3">
    <source>
        <dbReference type="Proteomes" id="UP000252189"/>
    </source>
</evidence>
<sequence>MTRRVPLVTVLVFVLVLAGCMGVGGGGTTPTPEPPLRATATPATLAPATLDATGYATHRADSPPLHTTVTARIEGDVTLQTTREVRATTARRVYVRSTPDGPAVVGLRSVPSVKPFENADLRKDPAAGLSLADRLARAQSVYAAVRVRSTTGERSATLLGTEATLTRHRGTTRVNGTDRSVSAALVTVAHGGDYVTMAVVVPRGVEASLPRLLGGCATRRGRRESFSRRPWARRRRRRPRSSHGPVGCC</sequence>
<feature type="region of interest" description="Disordered" evidence="1">
    <location>
        <begin position="219"/>
        <end position="249"/>
    </location>
</feature>
<dbReference type="AlphaFoldDB" id="A0A368NCE0"/>
<comment type="caution">
    <text evidence="2">The sequence shown here is derived from an EMBL/GenBank/DDBJ whole genome shotgun (WGS) entry which is preliminary data.</text>
</comment>
<dbReference type="RefSeq" id="WP_114448772.1">
    <property type="nucleotide sequence ID" value="NZ_QPHM01000001.1"/>
</dbReference>
<evidence type="ECO:0000256" key="1">
    <source>
        <dbReference type="SAM" id="MobiDB-lite"/>
    </source>
</evidence>
<reference evidence="2 3" key="1">
    <citation type="submission" date="2018-07" db="EMBL/GenBank/DDBJ databases">
        <title>Genome sequences of Haloplanus salinus JCM 18368T.</title>
        <authorList>
            <person name="Kim Y.B."/>
            <person name="Roh S.W."/>
        </authorList>
    </citation>
    <scope>NUCLEOTIDE SEQUENCE [LARGE SCALE GENOMIC DNA]</scope>
    <source>
        <strain evidence="2 3">JCM 18368</strain>
    </source>
</reference>
<dbReference type="Proteomes" id="UP000252189">
    <property type="component" value="Unassembled WGS sequence"/>
</dbReference>
<dbReference type="Pfam" id="PF20127">
    <property type="entry name" value="DUF6517"/>
    <property type="match status" value="1"/>
</dbReference>